<name>A0A8H6ZLU5_PLEOS</name>
<evidence type="ECO:0000313" key="3">
    <source>
        <dbReference type="Proteomes" id="UP000623687"/>
    </source>
</evidence>
<accession>A0A8H6ZLU5</accession>
<dbReference type="Pfam" id="PF07714">
    <property type="entry name" value="PK_Tyr_Ser-Thr"/>
    <property type="match status" value="2"/>
</dbReference>
<proteinExistence type="predicted"/>
<dbReference type="Proteomes" id="UP000623687">
    <property type="component" value="Unassembled WGS sequence"/>
</dbReference>
<sequence>MSLLLSSLPNLADLTSCITKQDLYPTAHGGFADIWLCTLRNKSYEPITQNVGGWFAHHSLCHPSDLTQVAVKVLRSFGSPGADGEKKYQKRLRRELAVWLMLKHPQVLPLYGVVSDFGPCPSMVCPWMEKGNLNDYLGSEGKLLNLEGRYKILRQVCAGLAYLHSCSVVHGDLTGCNVPISEAGDACLSDFGLSTMITDLQGGASATSSIGGNVRYAAPELYHVSGDDVRTIPTTHSDIYSLGSVILQTFTGLMPYHYLRIDGQVLIELSRGVPPHRPSDPIITDARWRLLCACWETHPPGRPTLQAIIGYLEDPDGIFHPVSLDLPHLTNIKFDSIVNVSHCRHMECWKAPYAGHVVIVKVFRLLTDNYVVLQELRSVGTIRHQHLVPYVATIEDEDGSLGVVMPLISGHSLRAYLQNISLSFDRKLTLIANGLSYLHSMFIVHGGLNAWNILITDSGCVKLSNFGIMPILYKRTASSKIFETYGEDWRWADPILWLGYIDGQTRPSETFATDVYSYGSVVYQIVTNRKPFQDVWDGNEGGFQPILEGYTFNTFRPPQLEKRAVSQGILELIESCWAVDHQARPTMQSLSSRIHSSATGLLLAALCIDTL</sequence>
<protein>
    <recommendedName>
        <fullName evidence="1">Protein kinase domain-containing protein</fullName>
    </recommendedName>
</protein>
<dbReference type="PANTHER" id="PTHR44329:SF214">
    <property type="entry name" value="PROTEIN KINASE DOMAIN-CONTAINING PROTEIN"/>
    <property type="match status" value="1"/>
</dbReference>
<dbReference type="Gene3D" id="1.10.510.10">
    <property type="entry name" value="Transferase(Phosphotransferase) domain 1"/>
    <property type="match status" value="2"/>
</dbReference>
<gene>
    <name evidence="2" type="ORF">PC9H_002062</name>
</gene>
<feature type="domain" description="Protein kinase" evidence="1">
    <location>
        <begin position="326"/>
        <end position="598"/>
    </location>
</feature>
<comment type="caution">
    <text evidence="2">The sequence shown here is derived from an EMBL/GenBank/DDBJ whole genome shotgun (WGS) entry which is preliminary data.</text>
</comment>
<dbReference type="PROSITE" id="PS50011">
    <property type="entry name" value="PROTEIN_KINASE_DOM"/>
    <property type="match status" value="2"/>
</dbReference>
<feature type="domain" description="Protein kinase" evidence="1">
    <location>
        <begin position="20"/>
        <end position="323"/>
    </location>
</feature>
<evidence type="ECO:0000313" key="2">
    <source>
        <dbReference type="EMBL" id="KAF7419471.1"/>
    </source>
</evidence>
<dbReference type="PANTHER" id="PTHR44329">
    <property type="entry name" value="SERINE/THREONINE-PROTEIN KINASE TNNI3K-RELATED"/>
    <property type="match status" value="1"/>
</dbReference>
<organism evidence="2 3">
    <name type="scientific">Pleurotus ostreatus</name>
    <name type="common">Oyster mushroom</name>
    <name type="synonym">White-rot fungus</name>
    <dbReference type="NCBI Taxonomy" id="5322"/>
    <lineage>
        <taxon>Eukaryota</taxon>
        <taxon>Fungi</taxon>
        <taxon>Dikarya</taxon>
        <taxon>Basidiomycota</taxon>
        <taxon>Agaricomycotina</taxon>
        <taxon>Agaricomycetes</taxon>
        <taxon>Agaricomycetidae</taxon>
        <taxon>Agaricales</taxon>
        <taxon>Pleurotineae</taxon>
        <taxon>Pleurotaceae</taxon>
        <taxon>Pleurotus</taxon>
    </lineage>
</organism>
<dbReference type="RefSeq" id="XP_036626325.1">
    <property type="nucleotide sequence ID" value="XM_036771704.1"/>
</dbReference>
<dbReference type="OrthoDB" id="346907at2759"/>
<dbReference type="GO" id="GO:0005524">
    <property type="term" value="F:ATP binding"/>
    <property type="evidence" value="ECO:0007669"/>
    <property type="project" value="InterPro"/>
</dbReference>
<dbReference type="InterPro" id="IPR001245">
    <property type="entry name" value="Ser-Thr/Tyr_kinase_cat_dom"/>
</dbReference>
<dbReference type="GO" id="GO:0004674">
    <property type="term" value="F:protein serine/threonine kinase activity"/>
    <property type="evidence" value="ECO:0007669"/>
    <property type="project" value="TreeGrafter"/>
</dbReference>
<dbReference type="InterPro" id="IPR011009">
    <property type="entry name" value="Kinase-like_dom_sf"/>
</dbReference>
<keyword evidence="3" id="KW-1185">Reference proteome</keyword>
<dbReference type="GeneID" id="59371903"/>
<dbReference type="SUPFAM" id="SSF56112">
    <property type="entry name" value="Protein kinase-like (PK-like)"/>
    <property type="match status" value="2"/>
</dbReference>
<evidence type="ECO:0000259" key="1">
    <source>
        <dbReference type="PROSITE" id="PS50011"/>
    </source>
</evidence>
<reference evidence="2" key="1">
    <citation type="submission" date="2019-07" db="EMBL/GenBank/DDBJ databases">
        <authorList>
            <person name="Palmer J.M."/>
        </authorList>
    </citation>
    <scope>NUCLEOTIDE SEQUENCE</scope>
    <source>
        <strain evidence="2">PC9</strain>
    </source>
</reference>
<dbReference type="AlphaFoldDB" id="A0A8H6ZLU5"/>
<dbReference type="InterPro" id="IPR000719">
    <property type="entry name" value="Prot_kinase_dom"/>
</dbReference>
<dbReference type="VEuPathDB" id="FungiDB:PC9H_002062"/>
<dbReference type="InterPro" id="IPR051681">
    <property type="entry name" value="Ser/Thr_Kinases-Pseudokinases"/>
</dbReference>
<dbReference type="EMBL" id="JACETU010000010">
    <property type="protein sequence ID" value="KAF7419471.1"/>
    <property type="molecule type" value="Genomic_DNA"/>
</dbReference>